<keyword evidence="1" id="KW-0812">Transmembrane</keyword>
<gene>
    <name evidence="3" type="ORF">BBF96_05300</name>
</gene>
<organism evidence="3 4">
    <name type="scientific">Anoxybacter fermentans</name>
    <dbReference type="NCBI Taxonomy" id="1323375"/>
    <lineage>
        <taxon>Bacteria</taxon>
        <taxon>Bacillati</taxon>
        <taxon>Bacillota</taxon>
        <taxon>Clostridia</taxon>
        <taxon>Halanaerobiales</taxon>
        <taxon>Anoxybacter</taxon>
    </lineage>
</organism>
<feature type="signal peptide" evidence="2">
    <location>
        <begin position="1"/>
        <end position="23"/>
    </location>
</feature>
<sequence length="133" mass="14851">MNKVLVILFFCTLLLTLSVEVLAQEKPEYIIGINNFPNFGWAQYNKEGKITGYKGINVLLGYSQKMYFEPGIKLNSFNPFWGLGTVGLIIPYGVVGVEYAIPVDDEKNYFTISAEIGLVLMVPITGIGISYVW</sequence>
<reference evidence="3 4" key="1">
    <citation type="submission" date="2016-07" db="EMBL/GenBank/DDBJ databases">
        <title>Genome and transcriptome analysis of iron-reducing fermentative bacteria Anoxybacter fermentans.</title>
        <authorList>
            <person name="Zeng X."/>
            <person name="Shao Z."/>
        </authorList>
    </citation>
    <scope>NUCLEOTIDE SEQUENCE [LARGE SCALE GENOMIC DNA]</scope>
    <source>
        <strain evidence="3 4">DY22613</strain>
    </source>
</reference>
<keyword evidence="1" id="KW-0472">Membrane</keyword>
<evidence type="ECO:0000256" key="1">
    <source>
        <dbReference type="SAM" id="Phobius"/>
    </source>
</evidence>
<evidence type="ECO:0000313" key="4">
    <source>
        <dbReference type="Proteomes" id="UP000267250"/>
    </source>
</evidence>
<name>A0A3Q9HPS0_9FIRM</name>
<accession>A0A3Q9HPS0</accession>
<dbReference type="Proteomes" id="UP000267250">
    <property type="component" value="Chromosome"/>
</dbReference>
<proteinExistence type="predicted"/>
<protein>
    <recommendedName>
        <fullName evidence="5">DUF3996 domain-containing protein</fullName>
    </recommendedName>
</protein>
<evidence type="ECO:0000256" key="2">
    <source>
        <dbReference type="SAM" id="SignalP"/>
    </source>
</evidence>
<feature type="transmembrane region" description="Helical" evidence="1">
    <location>
        <begin position="108"/>
        <end position="132"/>
    </location>
</feature>
<dbReference type="OrthoDB" id="42134at2"/>
<evidence type="ECO:0008006" key="5">
    <source>
        <dbReference type="Google" id="ProtNLM"/>
    </source>
</evidence>
<dbReference type="KEGG" id="aft:BBF96_05300"/>
<dbReference type="EMBL" id="CP016379">
    <property type="protein sequence ID" value="AZR72855.1"/>
    <property type="molecule type" value="Genomic_DNA"/>
</dbReference>
<dbReference type="AlphaFoldDB" id="A0A3Q9HPS0"/>
<keyword evidence="2" id="KW-0732">Signal</keyword>
<feature type="chain" id="PRO_5018778312" description="DUF3996 domain-containing protein" evidence="2">
    <location>
        <begin position="24"/>
        <end position="133"/>
    </location>
</feature>
<dbReference type="RefSeq" id="WP_127016192.1">
    <property type="nucleotide sequence ID" value="NZ_CP016379.1"/>
</dbReference>
<feature type="transmembrane region" description="Helical" evidence="1">
    <location>
        <begin position="80"/>
        <end position="101"/>
    </location>
</feature>
<keyword evidence="1" id="KW-1133">Transmembrane helix</keyword>
<keyword evidence="4" id="KW-1185">Reference proteome</keyword>
<evidence type="ECO:0000313" key="3">
    <source>
        <dbReference type="EMBL" id="AZR72855.1"/>
    </source>
</evidence>